<dbReference type="Gene3D" id="1.10.150.130">
    <property type="match status" value="1"/>
</dbReference>
<gene>
    <name evidence="9" type="primary">xerD_7</name>
    <name evidence="9" type="ORF">BEI61_04817</name>
</gene>
<evidence type="ECO:0000256" key="1">
    <source>
        <dbReference type="ARBA" id="ARBA00003283"/>
    </source>
</evidence>
<organism evidence="9 10">
    <name type="scientific">Eisenbergiella tayi</name>
    <dbReference type="NCBI Taxonomy" id="1432052"/>
    <lineage>
        <taxon>Bacteria</taxon>
        <taxon>Bacillati</taxon>
        <taxon>Bacillota</taxon>
        <taxon>Clostridia</taxon>
        <taxon>Lachnospirales</taxon>
        <taxon>Lachnospiraceae</taxon>
        <taxon>Eisenbergiella</taxon>
    </lineage>
</organism>
<reference evidence="9 10" key="1">
    <citation type="submission" date="2016-07" db="EMBL/GenBank/DDBJ databases">
        <title>Characterization of isolates of Eisenbergiella tayi derived from blood cultures, using whole genome sequencing.</title>
        <authorList>
            <person name="Burdz T."/>
            <person name="Wiebe D."/>
            <person name="Huynh C."/>
            <person name="Bernard K."/>
        </authorList>
    </citation>
    <scope>NUCLEOTIDE SEQUENCE [LARGE SCALE GENOMIC DNA]</scope>
    <source>
        <strain evidence="9 10">NML 110608</strain>
    </source>
</reference>
<dbReference type="SUPFAM" id="SSF56349">
    <property type="entry name" value="DNA breaking-rejoining enzymes"/>
    <property type="match status" value="1"/>
</dbReference>
<keyword evidence="3" id="KW-0229">DNA integration</keyword>
<comment type="function">
    <text evidence="1">Site-specific tyrosine recombinase, which acts by catalyzing the cutting and rejoining of the recombining DNA molecules.</text>
</comment>
<evidence type="ECO:0000313" key="10">
    <source>
        <dbReference type="Proteomes" id="UP000094067"/>
    </source>
</evidence>
<feature type="domain" description="Core-binding (CB)" evidence="8">
    <location>
        <begin position="9"/>
        <end position="87"/>
    </location>
</feature>
<dbReference type="InterPro" id="IPR011010">
    <property type="entry name" value="DNA_brk_join_enz"/>
</dbReference>
<dbReference type="InterPro" id="IPR010998">
    <property type="entry name" value="Integrase_recombinase_N"/>
</dbReference>
<dbReference type="GO" id="GO:0015074">
    <property type="term" value="P:DNA integration"/>
    <property type="evidence" value="ECO:0007669"/>
    <property type="project" value="UniProtKB-KW"/>
</dbReference>
<dbReference type="PROSITE" id="PS51900">
    <property type="entry name" value="CB"/>
    <property type="match status" value="1"/>
</dbReference>
<dbReference type="EMBL" id="MCGH01000003">
    <property type="protein sequence ID" value="ODM04014.1"/>
    <property type="molecule type" value="Genomic_DNA"/>
</dbReference>
<dbReference type="GO" id="GO:0003677">
    <property type="term" value="F:DNA binding"/>
    <property type="evidence" value="ECO:0007669"/>
    <property type="project" value="UniProtKB-UniRule"/>
</dbReference>
<dbReference type="RefSeq" id="WP_069154290.1">
    <property type="nucleotide sequence ID" value="NZ_MCGH01000003.1"/>
</dbReference>
<dbReference type="InterPro" id="IPR004107">
    <property type="entry name" value="Integrase_SAM-like_N"/>
</dbReference>
<accession>A0A1E3A5I3</accession>
<evidence type="ECO:0000256" key="3">
    <source>
        <dbReference type="ARBA" id="ARBA00022908"/>
    </source>
</evidence>
<comment type="similarity">
    <text evidence="2">Belongs to the 'phage' integrase family.</text>
</comment>
<dbReference type="InterPro" id="IPR002104">
    <property type="entry name" value="Integrase_catalytic"/>
</dbReference>
<feature type="domain" description="Tyr recombinase" evidence="7">
    <location>
        <begin position="105"/>
        <end position="279"/>
    </location>
</feature>
<dbReference type="InterPro" id="IPR013762">
    <property type="entry name" value="Integrase-like_cat_sf"/>
</dbReference>
<dbReference type="Proteomes" id="UP000094067">
    <property type="component" value="Unassembled WGS sequence"/>
</dbReference>
<evidence type="ECO:0000313" key="9">
    <source>
        <dbReference type="EMBL" id="ODM04014.1"/>
    </source>
</evidence>
<dbReference type="Pfam" id="PF00589">
    <property type="entry name" value="Phage_integrase"/>
    <property type="match status" value="1"/>
</dbReference>
<dbReference type="AlphaFoldDB" id="A0A1E3A5I3"/>
<keyword evidence="5" id="KW-0233">DNA recombination</keyword>
<evidence type="ECO:0000256" key="6">
    <source>
        <dbReference type="PROSITE-ProRule" id="PRU01248"/>
    </source>
</evidence>
<dbReference type="InterPro" id="IPR050090">
    <property type="entry name" value="Tyrosine_recombinase_XerCD"/>
</dbReference>
<dbReference type="Gene3D" id="1.10.443.10">
    <property type="entry name" value="Intergrase catalytic core"/>
    <property type="match status" value="1"/>
</dbReference>
<dbReference type="InterPro" id="IPR044068">
    <property type="entry name" value="CB"/>
</dbReference>
<comment type="caution">
    <text evidence="9">The sequence shown here is derived from an EMBL/GenBank/DDBJ whole genome shotgun (WGS) entry which is preliminary data.</text>
</comment>
<dbReference type="Pfam" id="PF02899">
    <property type="entry name" value="Phage_int_SAM_1"/>
    <property type="match status" value="1"/>
</dbReference>
<evidence type="ECO:0000256" key="5">
    <source>
        <dbReference type="ARBA" id="ARBA00023172"/>
    </source>
</evidence>
<keyword evidence="4 6" id="KW-0238">DNA-binding</keyword>
<evidence type="ECO:0000259" key="8">
    <source>
        <dbReference type="PROSITE" id="PS51900"/>
    </source>
</evidence>
<dbReference type="PROSITE" id="PS51898">
    <property type="entry name" value="TYR_RECOMBINASE"/>
    <property type="match status" value="1"/>
</dbReference>
<sequence length="285" mass="32664">MRKKDQLKTITPELIRQYSIYLQEQEKSTATIEKYIHDLTALYKYLEGQELTKTALLRWKGHLTEDYAPSSINTMLAAMNGLLDFCGLAALKVKPLKIQRSLFSDGEKELTREEYIRLIHAAEQDGSERLSLVIQTICATGIRVSELQFITAEAIQSGRAEISNKGKRRTIFLPGKLCRLLKKYLKKEKRTTGAVFVTRTGKPLNRSNIWRDMKALCESADVEPEKVFPHNLRHLFARTYYTLEKDLSRLADILGHSNVNTTRIYTMESGTVHARQMERIGLIIT</sequence>
<evidence type="ECO:0000256" key="4">
    <source>
        <dbReference type="ARBA" id="ARBA00023125"/>
    </source>
</evidence>
<proteinExistence type="inferred from homology"/>
<dbReference type="GO" id="GO:0006310">
    <property type="term" value="P:DNA recombination"/>
    <property type="evidence" value="ECO:0007669"/>
    <property type="project" value="UniProtKB-KW"/>
</dbReference>
<name>A0A1E3A5I3_9FIRM</name>
<dbReference type="PATRIC" id="fig|1432052.4.peg.5349"/>
<evidence type="ECO:0000256" key="2">
    <source>
        <dbReference type="ARBA" id="ARBA00008857"/>
    </source>
</evidence>
<dbReference type="PANTHER" id="PTHR30349">
    <property type="entry name" value="PHAGE INTEGRASE-RELATED"/>
    <property type="match status" value="1"/>
</dbReference>
<protein>
    <submittedName>
        <fullName evidence="9">Tyrosine recombinase XerD</fullName>
    </submittedName>
</protein>
<dbReference type="PANTHER" id="PTHR30349:SF89">
    <property type="entry name" value="INTEGRASE_RECOMBINASE"/>
    <property type="match status" value="1"/>
</dbReference>
<evidence type="ECO:0000259" key="7">
    <source>
        <dbReference type="PROSITE" id="PS51898"/>
    </source>
</evidence>